<keyword evidence="3 11" id="KW-0489">Methyltransferase</keyword>
<dbReference type="Pfam" id="PF02475">
    <property type="entry name" value="TRM5-TYW2_MTfase"/>
    <property type="match status" value="1"/>
</dbReference>
<reference evidence="11 12" key="1">
    <citation type="submission" date="2016-12" db="EMBL/GenBank/DDBJ databases">
        <title>Discovery of methanogenic haloarchaea.</title>
        <authorList>
            <person name="Sorokin D.Y."/>
            <person name="Makarova K.S."/>
            <person name="Abbas B."/>
            <person name="Ferrer M."/>
            <person name="Golyshin P.N."/>
        </authorList>
    </citation>
    <scope>NUCLEOTIDE SEQUENCE [LARGE SCALE GENOMIC DNA]</scope>
    <source>
        <strain evidence="11">AMET1</strain>
    </source>
</reference>
<dbReference type="InterPro" id="IPR030382">
    <property type="entry name" value="MeTrfase_TRM5/TYW2"/>
</dbReference>
<dbReference type="EC" id="2.1.1.228" evidence="1"/>
<dbReference type="Gene3D" id="3.40.50.150">
    <property type="entry name" value="Vaccinia Virus protein VP39"/>
    <property type="match status" value="1"/>
</dbReference>
<dbReference type="PANTHER" id="PTHR23245">
    <property type="entry name" value="TRNA METHYLTRANSFERASE"/>
    <property type="match status" value="1"/>
</dbReference>
<evidence type="ECO:0000313" key="12">
    <source>
        <dbReference type="Proteomes" id="UP000195137"/>
    </source>
</evidence>
<dbReference type="FunFam" id="3.30.300.110:FF:000001">
    <property type="entry name" value="tRNA (guanine(37)-N1)-methyltransferase"/>
    <property type="match status" value="1"/>
</dbReference>
<keyword evidence="5" id="KW-0949">S-adenosyl-L-methionine</keyword>
<dbReference type="Pfam" id="PF25133">
    <property type="entry name" value="TYW2_N_2"/>
    <property type="match status" value="1"/>
</dbReference>
<comment type="caution">
    <text evidence="11">The sequence shown here is derived from an EMBL/GenBank/DDBJ whole genome shotgun (WGS) entry which is preliminary data.</text>
</comment>
<dbReference type="RefSeq" id="WP_086637611.1">
    <property type="nucleotide sequence ID" value="NZ_MRZU01000004.1"/>
</dbReference>
<comment type="catalytic activity">
    <reaction evidence="9">
        <text>guanosine(37) in tRNA + S-adenosyl-L-methionine = N(1)-methylguanosine(37) in tRNA + S-adenosyl-L-homocysteine + H(+)</text>
        <dbReference type="Rhea" id="RHEA:36899"/>
        <dbReference type="Rhea" id="RHEA-COMP:10145"/>
        <dbReference type="Rhea" id="RHEA-COMP:10147"/>
        <dbReference type="ChEBI" id="CHEBI:15378"/>
        <dbReference type="ChEBI" id="CHEBI:57856"/>
        <dbReference type="ChEBI" id="CHEBI:59789"/>
        <dbReference type="ChEBI" id="CHEBI:73542"/>
        <dbReference type="ChEBI" id="CHEBI:74269"/>
        <dbReference type="EC" id="2.1.1.228"/>
    </reaction>
</comment>
<evidence type="ECO:0000256" key="6">
    <source>
        <dbReference type="ARBA" id="ARBA00022694"/>
    </source>
</evidence>
<evidence type="ECO:0000256" key="9">
    <source>
        <dbReference type="ARBA" id="ARBA00047783"/>
    </source>
</evidence>
<keyword evidence="2" id="KW-0963">Cytoplasm</keyword>
<accession>A0A1Y3GFU2</accession>
<dbReference type="InterPro" id="IPR040601">
    <property type="entry name" value="Trm5a/b_N"/>
</dbReference>
<evidence type="ECO:0000313" key="11">
    <source>
        <dbReference type="EMBL" id="OUJ18325.1"/>
    </source>
</evidence>
<evidence type="ECO:0000259" key="10">
    <source>
        <dbReference type="PROSITE" id="PS51684"/>
    </source>
</evidence>
<dbReference type="CDD" id="cd02440">
    <property type="entry name" value="AdoMet_MTases"/>
    <property type="match status" value="1"/>
</dbReference>
<dbReference type="Proteomes" id="UP000195137">
    <property type="component" value="Unassembled WGS sequence"/>
</dbReference>
<evidence type="ECO:0000256" key="8">
    <source>
        <dbReference type="ARBA" id="ARBA00033392"/>
    </source>
</evidence>
<gene>
    <name evidence="11" type="ORF">AMET1_1237</name>
</gene>
<dbReference type="SUPFAM" id="SSF53335">
    <property type="entry name" value="S-adenosyl-L-methionine-dependent methyltransferases"/>
    <property type="match status" value="1"/>
</dbReference>
<keyword evidence="4 11" id="KW-0808">Transferase</keyword>
<dbReference type="Pfam" id="PF18093">
    <property type="entry name" value="Trm5_N"/>
    <property type="match status" value="1"/>
</dbReference>
<evidence type="ECO:0000256" key="1">
    <source>
        <dbReference type="ARBA" id="ARBA00012807"/>
    </source>
</evidence>
<dbReference type="PROSITE" id="PS51684">
    <property type="entry name" value="SAM_MT_TRM5_TYW2"/>
    <property type="match status" value="1"/>
</dbReference>
<dbReference type="GO" id="GO:0005737">
    <property type="term" value="C:cytoplasm"/>
    <property type="evidence" value="ECO:0007669"/>
    <property type="project" value="TreeGrafter"/>
</dbReference>
<feature type="domain" description="SAM-dependent methyltransferase TRM5/TYW2-type" evidence="10">
    <location>
        <begin position="97"/>
        <end position="350"/>
    </location>
</feature>
<keyword evidence="6" id="KW-0819">tRNA processing</keyword>
<organism evidence="11 12">
    <name type="scientific">Methanonatronarchaeum thermophilum</name>
    <dbReference type="NCBI Taxonomy" id="1927129"/>
    <lineage>
        <taxon>Archaea</taxon>
        <taxon>Methanobacteriati</taxon>
        <taxon>Methanobacteriota</taxon>
        <taxon>Methanonatronarchaeia</taxon>
        <taxon>Methanonatronarchaeales</taxon>
        <taxon>Methanonatronarchaeaceae</taxon>
        <taxon>Methanonatronarchaeum</taxon>
    </lineage>
</organism>
<evidence type="ECO:0000256" key="5">
    <source>
        <dbReference type="ARBA" id="ARBA00022691"/>
    </source>
</evidence>
<name>A0A1Y3GFU2_9EURY</name>
<dbReference type="EMBL" id="MRZU01000004">
    <property type="protein sequence ID" value="OUJ18325.1"/>
    <property type="molecule type" value="Genomic_DNA"/>
</dbReference>
<protein>
    <recommendedName>
        <fullName evidence="1">tRNA (guanine(37)-N(1))-methyltransferase</fullName>
        <ecNumber evidence="1">2.1.1.228</ecNumber>
    </recommendedName>
    <alternativeName>
        <fullName evidence="7">M1G-methyltransferase</fullName>
    </alternativeName>
    <alternativeName>
        <fullName evidence="8">tRNA [GM37] methyltransferase</fullName>
    </alternativeName>
</protein>
<evidence type="ECO:0000256" key="7">
    <source>
        <dbReference type="ARBA" id="ARBA00029736"/>
    </source>
</evidence>
<evidence type="ECO:0000256" key="2">
    <source>
        <dbReference type="ARBA" id="ARBA00022490"/>
    </source>
</evidence>
<keyword evidence="12" id="KW-1185">Reference proteome</keyword>
<dbReference type="InterPro" id="IPR029063">
    <property type="entry name" value="SAM-dependent_MTases_sf"/>
</dbReference>
<proteinExistence type="predicted"/>
<evidence type="ECO:0000256" key="3">
    <source>
        <dbReference type="ARBA" id="ARBA00022603"/>
    </source>
</evidence>
<dbReference type="InterPro" id="IPR056744">
    <property type="entry name" value="TRM5/TYW2-like_N"/>
</dbReference>
<evidence type="ECO:0000256" key="4">
    <source>
        <dbReference type="ARBA" id="ARBA00022679"/>
    </source>
</evidence>
<dbReference type="Gene3D" id="3.30.300.110">
    <property type="entry name" value="Met-10+ protein-like domains"/>
    <property type="match status" value="1"/>
</dbReference>
<dbReference type="Gene3D" id="3.30.70.2580">
    <property type="match status" value="1"/>
</dbReference>
<dbReference type="GO" id="GO:0002939">
    <property type="term" value="P:tRNA N1-guanine methylation"/>
    <property type="evidence" value="ECO:0007669"/>
    <property type="project" value="TreeGrafter"/>
</dbReference>
<sequence>MPYAIKVRKKHGEPTRKQLQKQNLLNQNYKIKKTQTHLYIPTKKPTKKQLKQLQKQTNDIQLTKTKLKKRKQKPTNHIDYLKKHLTKKQLQNVPKSYDILGDIAIIEIPPKLTGKQKQIGQALMKVHKNLNSVYKPQTNVQGEYRTKIHQLIAGKHKTETTHKEHGIKYKLDINEVFFTPRLAREREIIAKQIKPGEIVFDMFTGVGPFAILIAKKTKAQKIYAVDKNEKAIKYLQKNTEINNVTQKIETIHGDIKNIAKMYKGTSDRAIMNLPFKSNQFIDQAIDLLHKDTGIIHYYDIRKENDLYQTPIQKIKQKVHKKGLNLKILNKRTIRSYSPNTQNIAIDIKIH</sequence>
<dbReference type="AlphaFoldDB" id="A0A1Y3GFU2"/>
<dbReference type="GO" id="GO:0052906">
    <property type="term" value="F:tRNA (guanine(37)-N1)-methyltransferase activity"/>
    <property type="evidence" value="ECO:0007669"/>
    <property type="project" value="UniProtKB-EC"/>
</dbReference>
<dbReference type="PANTHER" id="PTHR23245:SF36">
    <property type="entry name" value="TRNA (GUANINE(37)-N1)-METHYLTRANSFERASE"/>
    <property type="match status" value="1"/>
</dbReference>
<dbReference type="OrthoDB" id="8079at2157"/>
<dbReference type="InterPro" id="IPR056743">
    <property type="entry name" value="TRM5-TYW2-like_MTfase"/>
</dbReference>